<dbReference type="InterPro" id="IPR039448">
    <property type="entry name" value="Beta_helix"/>
</dbReference>
<feature type="non-terminal residue" evidence="2">
    <location>
        <position position="1"/>
    </location>
</feature>
<feature type="domain" description="Right handed beta helix" evidence="1">
    <location>
        <begin position="152"/>
        <end position="213"/>
    </location>
</feature>
<reference evidence="2" key="1">
    <citation type="journal article" date="2014" name="Front. Microbiol.">
        <title>High frequency of phylogenetically diverse reductive dehalogenase-homologous genes in deep subseafloor sedimentary metagenomes.</title>
        <authorList>
            <person name="Kawai M."/>
            <person name="Futagami T."/>
            <person name="Toyoda A."/>
            <person name="Takaki Y."/>
            <person name="Nishi S."/>
            <person name="Hori S."/>
            <person name="Arai W."/>
            <person name="Tsubouchi T."/>
            <person name="Morono Y."/>
            <person name="Uchiyama I."/>
            <person name="Ito T."/>
            <person name="Fujiyama A."/>
            <person name="Inagaki F."/>
            <person name="Takami H."/>
        </authorList>
    </citation>
    <scope>NUCLEOTIDE SEQUENCE</scope>
    <source>
        <strain evidence="2">Expedition CK06-06</strain>
    </source>
</reference>
<dbReference type="SUPFAM" id="SSF51126">
    <property type="entry name" value="Pectin lyase-like"/>
    <property type="match status" value="1"/>
</dbReference>
<gene>
    <name evidence="2" type="ORF">S01H1_80635</name>
</gene>
<dbReference type="InterPro" id="IPR006626">
    <property type="entry name" value="PbH1"/>
</dbReference>
<feature type="domain" description="Right handed beta helix" evidence="1">
    <location>
        <begin position="11"/>
        <end position="140"/>
    </location>
</feature>
<proteinExistence type="predicted"/>
<dbReference type="Pfam" id="PF13229">
    <property type="entry name" value="Beta_helix"/>
    <property type="match status" value="2"/>
</dbReference>
<evidence type="ECO:0000313" key="2">
    <source>
        <dbReference type="EMBL" id="GAG49082.1"/>
    </source>
</evidence>
<dbReference type="SMART" id="SM00710">
    <property type="entry name" value="PbH1"/>
    <property type="match status" value="8"/>
</dbReference>
<feature type="non-terminal residue" evidence="2">
    <location>
        <position position="218"/>
    </location>
</feature>
<dbReference type="NCBIfam" id="TIGR03804">
    <property type="entry name" value="para_beta_helix"/>
    <property type="match status" value="2"/>
</dbReference>
<protein>
    <recommendedName>
        <fullName evidence="1">Right handed beta helix domain-containing protein</fullName>
    </recommendedName>
</protein>
<name>X0YQC2_9ZZZZ</name>
<dbReference type="Gene3D" id="2.160.20.10">
    <property type="entry name" value="Single-stranded right-handed beta-helix, Pectin lyase-like"/>
    <property type="match status" value="1"/>
</dbReference>
<comment type="caution">
    <text evidence="2">The sequence shown here is derived from an EMBL/GenBank/DDBJ whole genome shotgun (WGS) entry which is preliminary data.</text>
</comment>
<sequence length="218" mass="23374">GVRDMSPRLRNVLISGCVVTGNVGGIRFDNVSDSCIADCYVHNNSWTSIYVILSPDNVTIENCTVADNGAFGHPGSVHVSGSNVSITGCRIYDNWNEGIWLYLVNHADISYNTIYGNTAEGITVHGGSGPVSDVVIHDNDMKDRIYFADCIDAVTVEYNNASGVFARRSSGNRICENNFIGSGVRLDDSPHNIISGNIIADSSEEGVCLVSSPYTTVS</sequence>
<dbReference type="InterPro" id="IPR011050">
    <property type="entry name" value="Pectin_lyase_fold/virulence"/>
</dbReference>
<dbReference type="InterPro" id="IPR012334">
    <property type="entry name" value="Pectin_lyas_fold"/>
</dbReference>
<evidence type="ECO:0000259" key="1">
    <source>
        <dbReference type="Pfam" id="PF13229"/>
    </source>
</evidence>
<dbReference type="InterPro" id="IPR022441">
    <property type="entry name" value="Para_beta_helix_rpt-2"/>
</dbReference>
<dbReference type="AlphaFoldDB" id="X0YQC2"/>
<organism evidence="2">
    <name type="scientific">marine sediment metagenome</name>
    <dbReference type="NCBI Taxonomy" id="412755"/>
    <lineage>
        <taxon>unclassified sequences</taxon>
        <taxon>metagenomes</taxon>
        <taxon>ecological metagenomes</taxon>
    </lineage>
</organism>
<dbReference type="EMBL" id="BARS01054474">
    <property type="protein sequence ID" value="GAG49082.1"/>
    <property type="molecule type" value="Genomic_DNA"/>
</dbReference>
<accession>X0YQC2</accession>